<dbReference type="PANTHER" id="PTHR30502">
    <property type="entry name" value="2-KETO-3-DEOXY-L-RHAMNONATE ALDOLASE"/>
    <property type="match status" value="1"/>
</dbReference>
<dbReference type="InterPro" id="IPR015813">
    <property type="entry name" value="Pyrv/PenolPyrv_kinase-like_dom"/>
</dbReference>
<protein>
    <submittedName>
        <fullName evidence="5">Aldolase</fullName>
    </submittedName>
</protein>
<dbReference type="Gene3D" id="3.20.20.60">
    <property type="entry name" value="Phosphoenolpyruvate-binding domains"/>
    <property type="match status" value="1"/>
</dbReference>
<keyword evidence="2" id="KW-0479">Metal-binding</keyword>
<dbReference type="GO" id="GO:0005737">
    <property type="term" value="C:cytoplasm"/>
    <property type="evidence" value="ECO:0007669"/>
    <property type="project" value="TreeGrafter"/>
</dbReference>
<name>A0A516H1B9_9PROT</name>
<gene>
    <name evidence="5" type="ORF">FNB15_09910</name>
</gene>
<evidence type="ECO:0000313" key="5">
    <source>
        <dbReference type="EMBL" id="QDO97564.1"/>
    </source>
</evidence>
<keyword evidence="3" id="KW-0456">Lyase</keyword>
<dbReference type="OrthoDB" id="9802624at2"/>
<comment type="similarity">
    <text evidence="1">Belongs to the HpcH/HpaI aldolase family.</text>
</comment>
<dbReference type="PANTHER" id="PTHR30502:SF0">
    <property type="entry name" value="PHOSPHOENOLPYRUVATE CARBOXYLASE FAMILY PROTEIN"/>
    <property type="match status" value="1"/>
</dbReference>
<evidence type="ECO:0000259" key="4">
    <source>
        <dbReference type="Pfam" id="PF03328"/>
    </source>
</evidence>
<evidence type="ECO:0000256" key="1">
    <source>
        <dbReference type="ARBA" id="ARBA00005568"/>
    </source>
</evidence>
<keyword evidence="6" id="KW-1185">Reference proteome</keyword>
<organism evidence="5 6">
    <name type="scientific">Ferrovibrio terrae</name>
    <dbReference type="NCBI Taxonomy" id="2594003"/>
    <lineage>
        <taxon>Bacteria</taxon>
        <taxon>Pseudomonadati</taxon>
        <taxon>Pseudomonadota</taxon>
        <taxon>Alphaproteobacteria</taxon>
        <taxon>Rhodospirillales</taxon>
        <taxon>Rhodospirillaceae</taxon>
        <taxon>Ferrovibrio</taxon>
    </lineage>
</organism>
<dbReference type="InterPro" id="IPR005000">
    <property type="entry name" value="Aldolase/citrate-lyase_domain"/>
</dbReference>
<reference evidence="5 6" key="1">
    <citation type="submission" date="2019-07" db="EMBL/GenBank/DDBJ databases">
        <title>Genome sequencing for Ferrovibrio sp. K5.</title>
        <authorList>
            <person name="Park S.-J."/>
        </authorList>
    </citation>
    <scope>NUCLEOTIDE SEQUENCE [LARGE SCALE GENOMIC DNA]</scope>
    <source>
        <strain evidence="5 6">K5</strain>
    </source>
</reference>
<dbReference type="KEGG" id="fer:FNB15_09910"/>
<accession>A0A516H1B9</accession>
<dbReference type="GO" id="GO:0016832">
    <property type="term" value="F:aldehyde-lyase activity"/>
    <property type="evidence" value="ECO:0007669"/>
    <property type="project" value="TreeGrafter"/>
</dbReference>
<dbReference type="Proteomes" id="UP000317496">
    <property type="component" value="Chromosome"/>
</dbReference>
<dbReference type="InterPro" id="IPR050251">
    <property type="entry name" value="HpcH-HpaI_aldolase"/>
</dbReference>
<evidence type="ECO:0000313" key="6">
    <source>
        <dbReference type="Proteomes" id="UP000317496"/>
    </source>
</evidence>
<evidence type="ECO:0000256" key="2">
    <source>
        <dbReference type="ARBA" id="ARBA00022723"/>
    </source>
</evidence>
<dbReference type="RefSeq" id="WP_144068545.1">
    <property type="nucleotide sequence ID" value="NZ_CP041636.1"/>
</dbReference>
<dbReference type="EMBL" id="CP041636">
    <property type="protein sequence ID" value="QDO97564.1"/>
    <property type="molecule type" value="Genomic_DNA"/>
</dbReference>
<dbReference type="InterPro" id="IPR040442">
    <property type="entry name" value="Pyrv_kinase-like_dom_sf"/>
</dbReference>
<feature type="domain" description="HpcH/HpaI aldolase/citrate lyase" evidence="4">
    <location>
        <begin position="19"/>
        <end position="227"/>
    </location>
</feature>
<proteinExistence type="inferred from homology"/>
<dbReference type="SUPFAM" id="SSF51621">
    <property type="entry name" value="Phosphoenolpyruvate/pyruvate domain"/>
    <property type="match status" value="1"/>
</dbReference>
<dbReference type="GO" id="GO:0046872">
    <property type="term" value="F:metal ion binding"/>
    <property type="evidence" value="ECO:0007669"/>
    <property type="project" value="UniProtKB-KW"/>
</dbReference>
<dbReference type="AlphaFoldDB" id="A0A516H1B9"/>
<sequence>MTDVRSFRQRMLAGDKLVGTFLKTPTSHATEIVAGLGFDFVVIDQEHAPFDRTTTDIALMAARGSKIPALVRVSGPDAVLSVLDCGASGILMPHVASVEYAREVAALCRYRGGRRGYATSTRAGGYTAVPMWQHIRASDESIAVVAQIEDPEALDEIDAIAAVEGIDSLFIGRGDLTAAFGNEMPNPPEVRTAVEKICAAARRVNKPVSVYVGARPEAEWLRDQGATTFIHNSDQGFLRQAAAKGLAEMRDVFG</sequence>
<dbReference type="Pfam" id="PF03328">
    <property type="entry name" value="HpcH_HpaI"/>
    <property type="match status" value="1"/>
</dbReference>
<evidence type="ECO:0000256" key="3">
    <source>
        <dbReference type="ARBA" id="ARBA00023239"/>
    </source>
</evidence>